<dbReference type="Gene3D" id="3.40.50.720">
    <property type="entry name" value="NAD(P)-binding Rossmann-like Domain"/>
    <property type="match status" value="1"/>
</dbReference>
<dbReference type="InterPro" id="IPR015896">
    <property type="entry name" value="4pyrrol_synth_GluRdtase_dimer"/>
</dbReference>
<sequence>MTLLVLGLSHRSAPISALEQVSLRPDQIDDLRGRLVLGQHVREAVVVGTCNRLEVYAEAETFHGAVTEITTALAEVSGADLTGLRPHLYVHHDERAVSHTFHVACGLDSMALGEGQILGQLRGGLRAAQHGGEVGPQLNSLFQRALRVGKAAHSETGIDDVAVGLVEAGLLAGEEVVGPLPGRHVLVVGAGAMSSLAAATSTRLGAGTLTITNRTPHKSEHLAASYDADSVPFEELGGALVAADVVVTCTGASAQVISAEQVQQALAQRPDRPLVLIDLALPHDVDRDVLQIPGVTLVGLEELGLLLAGDGQVPAQVEAVRELVAEEVASFLADRRRQAVAPTVAALRSRAAAVVEAELERLRARMPDLDEATDRQVALTVHRVVEKLLHAPSVRVKELAGAGGSGDYADALRELFDLDPQTVAAVSTADDDAAYPPDATRGLADLADLADLGPGLPTTLAEAVRRQAAS</sequence>
<evidence type="ECO:0000256" key="6">
    <source>
        <dbReference type="ARBA" id="ARBA00023244"/>
    </source>
</evidence>
<feature type="domain" description="Quinate/shikimate 5-dehydrogenase/glutamyl-tRNA reductase" evidence="11">
    <location>
        <begin position="175"/>
        <end position="303"/>
    </location>
</feature>
<gene>
    <name evidence="8 13" type="primary">hemA</name>
    <name evidence="13" type="ORF">GCM10025862_02080</name>
</gene>
<evidence type="ECO:0000259" key="11">
    <source>
        <dbReference type="Pfam" id="PF01488"/>
    </source>
</evidence>
<evidence type="ECO:0000256" key="5">
    <source>
        <dbReference type="ARBA" id="ARBA00023002"/>
    </source>
</evidence>
<comment type="subunit">
    <text evidence="8">Homodimer.</text>
</comment>
<evidence type="ECO:0000259" key="10">
    <source>
        <dbReference type="Pfam" id="PF00745"/>
    </source>
</evidence>
<dbReference type="PIRSF" id="PIRSF000445">
    <property type="entry name" value="4pyrrol_synth_GluRdtase"/>
    <property type="match status" value="1"/>
</dbReference>
<evidence type="ECO:0000259" key="12">
    <source>
        <dbReference type="Pfam" id="PF05201"/>
    </source>
</evidence>
<feature type="site" description="Important for activity" evidence="8">
    <location>
        <position position="99"/>
    </location>
</feature>
<comment type="miscellaneous">
    <text evidence="8">During catalysis, the active site Cys acts as a nucleophile attacking the alpha-carbonyl group of tRNA-bound glutamate with the formation of a thioester intermediate between enzyme and glutamate, and the concomitant release of tRNA(Glu). The thioester intermediate is finally reduced by direct hydride transfer from NADPH, to form the product GSA.</text>
</comment>
<evidence type="ECO:0000313" key="14">
    <source>
        <dbReference type="Proteomes" id="UP001157109"/>
    </source>
</evidence>
<evidence type="ECO:0000256" key="1">
    <source>
        <dbReference type="ARBA" id="ARBA00005059"/>
    </source>
</evidence>
<dbReference type="NCBIfam" id="NF000744">
    <property type="entry name" value="PRK00045.1-3"/>
    <property type="match status" value="1"/>
</dbReference>
<dbReference type="InterPro" id="IPR036343">
    <property type="entry name" value="GluRdtase_N_sf"/>
</dbReference>
<keyword evidence="6 8" id="KW-0627">Porphyrin biosynthesis</keyword>
<organism evidence="13 14">
    <name type="scientific">Arsenicicoccus piscis</name>
    <dbReference type="NCBI Taxonomy" id="673954"/>
    <lineage>
        <taxon>Bacteria</taxon>
        <taxon>Bacillati</taxon>
        <taxon>Actinomycetota</taxon>
        <taxon>Actinomycetes</taxon>
        <taxon>Micrococcales</taxon>
        <taxon>Intrasporangiaceae</taxon>
        <taxon>Arsenicicoccus</taxon>
    </lineage>
</organism>
<dbReference type="CDD" id="cd05213">
    <property type="entry name" value="NAD_bind_Glutamyl_tRNA_reduct"/>
    <property type="match status" value="1"/>
</dbReference>
<evidence type="ECO:0000256" key="8">
    <source>
        <dbReference type="HAMAP-Rule" id="MF_00087"/>
    </source>
</evidence>
<comment type="caution">
    <text evidence="13">The sequence shown here is derived from an EMBL/GenBank/DDBJ whole genome shotgun (WGS) entry which is preliminary data.</text>
</comment>
<dbReference type="SUPFAM" id="SSF69075">
    <property type="entry name" value="Glutamyl tRNA-reductase dimerization domain"/>
    <property type="match status" value="1"/>
</dbReference>
<keyword evidence="14" id="KW-1185">Reference proteome</keyword>
<proteinExistence type="inferred from homology"/>
<dbReference type="Proteomes" id="UP001157109">
    <property type="component" value="Unassembled WGS sequence"/>
</dbReference>
<feature type="binding site" evidence="8">
    <location>
        <position position="120"/>
    </location>
    <ligand>
        <name>substrate</name>
    </ligand>
</feature>
<evidence type="ECO:0000256" key="9">
    <source>
        <dbReference type="RuleBase" id="RU000584"/>
    </source>
</evidence>
<name>A0ABQ6HIZ2_9MICO</name>
<feature type="binding site" evidence="8">
    <location>
        <position position="109"/>
    </location>
    <ligand>
        <name>substrate</name>
    </ligand>
</feature>
<feature type="binding site" evidence="8">
    <location>
        <begin position="189"/>
        <end position="194"/>
    </location>
    <ligand>
        <name>NADP(+)</name>
        <dbReference type="ChEBI" id="CHEBI:58349"/>
    </ligand>
</feature>
<keyword evidence="4 8" id="KW-0521">NADP</keyword>
<comment type="catalytic activity">
    <reaction evidence="7 8 9">
        <text>(S)-4-amino-5-oxopentanoate + tRNA(Glu) + NADP(+) = L-glutamyl-tRNA(Glu) + NADPH + H(+)</text>
        <dbReference type="Rhea" id="RHEA:12344"/>
        <dbReference type="Rhea" id="RHEA-COMP:9663"/>
        <dbReference type="Rhea" id="RHEA-COMP:9680"/>
        <dbReference type="ChEBI" id="CHEBI:15378"/>
        <dbReference type="ChEBI" id="CHEBI:57501"/>
        <dbReference type="ChEBI" id="CHEBI:57783"/>
        <dbReference type="ChEBI" id="CHEBI:58349"/>
        <dbReference type="ChEBI" id="CHEBI:78442"/>
        <dbReference type="ChEBI" id="CHEBI:78520"/>
        <dbReference type="EC" id="1.2.1.70"/>
    </reaction>
</comment>
<evidence type="ECO:0000256" key="4">
    <source>
        <dbReference type="ARBA" id="ARBA00022857"/>
    </source>
</evidence>
<dbReference type="InterPro" id="IPR006151">
    <property type="entry name" value="Shikm_DH/Glu-tRNA_Rdtase"/>
</dbReference>
<dbReference type="Pfam" id="PF00745">
    <property type="entry name" value="GlutR_dimer"/>
    <property type="match status" value="1"/>
</dbReference>
<dbReference type="EC" id="1.2.1.70" evidence="3 8"/>
<comment type="domain">
    <text evidence="8">Possesses an unusual extended V-shaped dimeric structure with each monomer consisting of three distinct domains arranged along a curved 'spinal' alpha-helix. The N-terminal catalytic domain specifically recognizes the glutamate moiety of the substrate. The second domain is the NADPH-binding domain, and the third C-terminal domain is responsible for dimerization.</text>
</comment>
<dbReference type="PANTHER" id="PTHR43013">
    <property type="entry name" value="GLUTAMYL-TRNA REDUCTASE"/>
    <property type="match status" value="1"/>
</dbReference>
<comment type="similarity">
    <text evidence="2 8 9">Belongs to the glutamyl-tRNA reductase family.</text>
</comment>
<comment type="function">
    <text evidence="8">Catalyzes the NADPH-dependent reduction of glutamyl-tRNA(Glu) to glutamate 1-semialdehyde (GSA).</text>
</comment>
<dbReference type="InterPro" id="IPR000343">
    <property type="entry name" value="4pyrrol_synth_GluRdtase"/>
</dbReference>
<feature type="binding site" evidence="8">
    <location>
        <begin position="49"/>
        <end position="52"/>
    </location>
    <ligand>
        <name>substrate</name>
    </ligand>
</feature>
<dbReference type="SUPFAM" id="SSF51735">
    <property type="entry name" value="NAD(P)-binding Rossmann-fold domains"/>
    <property type="match status" value="1"/>
</dbReference>
<feature type="domain" description="Glutamyl-tRNA reductase N-terminal" evidence="12">
    <location>
        <begin position="6"/>
        <end position="156"/>
    </location>
</feature>
<dbReference type="PANTHER" id="PTHR43013:SF1">
    <property type="entry name" value="GLUTAMYL-TRNA REDUCTASE"/>
    <property type="match status" value="1"/>
</dbReference>
<dbReference type="SUPFAM" id="SSF69742">
    <property type="entry name" value="Glutamyl tRNA-reductase catalytic, N-terminal domain"/>
    <property type="match status" value="1"/>
</dbReference>
<comment type="pathway">
    <text evidence="1 8 9">Porphyrin-containing compound metabolism; protoporphyrin-IX biosynthesis; 5-aminolevulinate from L-glutamyl-tRNA(Glu): step 1/2.</text>
</comment>
<feature type="binding site" evidence="8">
    <location>
        <begin position="114"/>
        <end position="116"/>
    </location>
    <ligand>
        <name>substrate</name>
    </ligand>
</feature>
<dbReference type="InterPro" id="IPR036453">
    <property type="entry name" value="GluRdtase_dimer_dom_sf"/>
</dbReference>
<dbReference type="Gene3D" id="3.30.460.30">
    <property type="entry name" value="Glutamyl-tRNA reductase, N-terminal domain"/>
    <property type="match status" value="1"/>
</dbReference>
<evidence type="ECO:0000256" key="3">
    <source>
        <dbReference type="ARBA" id="ARBA00012970"/>
    </source>
</evidence>
<dbReference type="Pfam" id="PF05201">
    <property type="entry name" value="GlutR_N"/>
    <property type="match status" value="1"/>
</dbReference>
<feature type="active site" description="Nucleophile" evidence="8">
    <location>
        <position position="50"/>
    </location>
</feature>
<evidence type="ECO:0000256" key="7">
    <source>
        <dbReference type="ARBA" id="ARBA00047464"/>
    </source>
</evidence>
<evidence type="ECO:0000256" key="2">
    <source>
        <dbReference type="ARBA" id="ARBA00005916"/>
    </source>
</evidence>
<evidence type="ECO:0000313" key="13">
    <source>
        <dbReference type="EMBL" id="GMA18187.1"/>
    </source>
</evidence>
<dbReference type="EMBL" id="BSUJ01000001">
    <property type="protein sequence ID" value="GMA18187.1"/>
    <property type="molecule type" value="Genomic_DNA"/>
</dbReference>
<dbReference type="InterPro" id="IPR036291">
    <property type="entry name" value="NAD(P)-bd_dom_sf"/>
</dbReference>
<dbReference type="Pfam" id="PF01488">
    <property type="entry name" value="Shikimate_DH"/>
    <property type="match status" value="1"/>
</dbReference>
<dbReference type="NCBIfam" id="TIGR01035">
    <property type="entry name" value="hemA"/>
    <property type="match status" value="1"/>
</dbReference>
<reference evidence="14" key="1">
    <citation type="journal article" date="2019" name="Int. J. Syst. Evol. Microbiol.">
        <title>The Global Catalogue of Microorganisms (GCM) 10K type strain sequencing project: providing services to taxonomists for standard genome sequencing and annotation.</title>
        <authorList>
            <consortium name="The Broad Institute Genomics Platform"/>
            <consortium name="The Broad Institute Genome Sequencing Center for Infectious Disease"/>
            <person name="Wu L."/>
            <person name="Ma J."/>
        </authorList>
    </citation>
    <scope>NUCLEOTIDE SEQUENCE [LARGE SCALE GENOMIC DNA]</scope>
    <source>
        <strain evidence="14">NBRC 105830</strain>
    </source>
</reference>
<accession>A0ABQ6HIZ2</accession>
<feature type="domain" description="Tetrapyrrole biosynthesis glutamyl-tRNA reductase dimerisation" evidence="10">
    <location>
        <begin position="320"/>
        <end position="418"/>
    </location>
</feature>
<dbReference type="HAMAP" id="MF_00087">
    <property type="entry name" value="Glu_tRNA_reductase"/>
    <property type="match status" value="1"/>
</dbReference>
<keyword evidence="5 8" id="KW-0560">Oxidoreductase</keyword>
<dbReference type="InterPro" id="IPR015895">
    <property type="entry name" value="4pyrrol_synth_GluRdtase_N"/>
</dbReference>
<protein>
    <recommendedName>
        <fullName evidence="3 8">Glutamyl-tRNA reductase</fullName>
        <shortName evidence="8">GluTR</shortName>
        <ecNumber evidence="3 8">1.2.1.70</ecNumber>
    </recommendedName>
</protein>
<dbReference type="RefSeq" id="WP_241443744.1">
    <property type="nucleotide sequence ID" value="NZ_BSUJ01000001.1"/>
</dbReference>